<evidence type="ECO:0000256" key="6">
    <source>
        <dbReference type="ARBA" id="ARBA00022840"/>
    </source>
</evidence>
<dbReference type="RefSeq" id="XP_014488564.1">
    <property type="nucleotide sequence ID" value="XM_014633078.1"/>
</dbReference>
<feature type="domain" description="AMP-binding enzyme C-terminal" evidence="16">
    <location>
        <begin position="448"/>
        <end position="524"/>
    </location>
</feature>
<dbReference type="CDD" id="cd05911">
    <property type="entry name" value="Firefly_Luc_like"/>
    <property type="match status" value="1"/>
</dbReference>
<evidence type="ECO:0000256" key="5">
    <source>
        <dbReference type="ARBA" id="ARBA00019043"/>
    </source>
</evidence>
<keyword evidence="17" id="KW-1185">Reference proteome</keyword>
<evidence type="ECO:0000256" key="9">
    <source>
        <dbReference type="ARBA" id="ARBA00023033"/>
    </source>
</evidence>
<keyword evidence="14" id="KW-0472">Membrane</keyword>
<evidence type="ECO:0000256" key="1">
    <source>
        <dbReference type="ARBA" id="ARBA00001946"/>
    </source>
</evidence>
<gene>
    <name evidence="18" type="primary">LOC106751863</name>
</gene>
<keyword evidence="10" id="KW-0576">Peroxisome</keyword>
<dbReference type="InterPro" id="IPR000873">
    <property type="entry name" value="AMP-dep_synth/lig_dom"/>
</dbReference>
<comment type="subcellular location">
    <subcellularLocation>
        <location evidence="2">Peroxisome</location>
    </subcellularLocation>
</comment>
<evidence type="ECO:0000256" key="13">
    <source>
        <dbReference type="ARBA" id="ARBA00048497"/>
    </source>
</evidence>
<evidence type="ECO:0000256" key="14">
    <source>
        <dbReference type="SAM" id="Phobius"/>
    </source>
</evidence>
<dbReference type="GO" id="GO:0005777">
    <property type="term" value="C:peroxisome"/>
    <property type="evidence" value="ECO:0007669"/>
    <property type="project" value="UniProtKB-SubCell"/>
</dbReference>
<keyword evidence="7" id="KW-0460">Magnesium</keyword>
<keyword evidence="12" id="KW-0599">Photoprotein</keyword>
<feature type="transmembrane region" description="Helical" evidence="14">
    <location>
        <begin position="238"/>
        <end position="259"/>
    </location>
</feature>
<dbReference type="EC" id="1.13.12.7" evidence="4"/>
<keyword evidence="9" id="KW-0503">Monooxygenase</keyword>
<keyword evidence="6" id="KW-0547">Nucleotide-binding</keyword>
<dbReference type="InterPro" id="IPR045851">
    <property type="entry name" value="AMP-bd_C_sf"/>
</dbReference>
<name>A0A6P3YF99_DINQU</name>
<dbReference type="GO" id="GO:0008218">
    <property type="term" value="P:bioluminescence"/>
    <property type="evidence" value="ECO:0007669"/>
    <property type="project" value="UniProtKB-KW"/>
</dbReference>
<sequence length="541" mass="61139">MGKQEKIYGYLIDQPLPDISLGQSIMNKMHEYSDTVFLIDGCNNDYRLTYRDLLEKSVKLAKFMQRYGIKIGDRIAIVSENRLEWLIALCATLYIGAIFAPYNPTYTEWEFRHVLNISEPRIVFVSQRTEETFTKLQPSLSWQIELIELDDKPFAANMRTLTNILNDEKVADFLKYKTVNIGDIKKHPAVLLNSSGTTGLPKAVALSHRNLLTLLLKVSKRDFLDITQDTRSLIFLPFYHGFAFATLLISLTVGANVMVMSNFQPERFLKLVQKYKPTFLPIVPSIMTLLAKHPLVERNDFRSLREILCGGSPLGKELVDAVKARIGDIYIRNGYGMTELTVLTSVSAYEESDVTALHCIVPGLCSKIVDIETQKTLDVDQVGEVCFKGDQIMMMYWNNPEATKQTIDEDGWLHTGDLGYYNEHGAMYVVDRLKELIKYNGYQVSPSEIEMVLLSHPAVRDATVCGRPDPRSGELPTAVIVKQPGATVTAENIMEFVKQKLSPHKWLRGGVQFVDAIPKNATGKSLRREVQLMIQATVSKL</sequence>
<dbReference type="Pfam" id="PF13193">
    <property type="entry name" value="AMP-binding_C"/>
    <property type="match status" value="1"/>
</dbReference>
<dbReference type="GO" id="GO:0016405">
    <property type="term" value="F:CoA-ligase activity"/>
    <property type="evidence" value="ECO:0007669"/>
    <property type="project" value="TreeGrafter"/>
</dbReference>
<evidence type="ECO:0000313" key="18">
    <source>
        <dbReference type="RefSeq" id="XP_014488564.1"/>
    </source>
</evidence>
<dbReference type="FunFam" id="3.30.300.30:FF:000007">
    <property type="entry name" value="4-coumarate--CoA ligase 2"/>
    <property type="match status" value="1"/>
</dbReference>
<dbReference type="KEGG" id="dqu:106751863"/>
<dbReference type="Gene3D" id="3.40.50.980">
    <property type="match status" value="2"/>
</dbReference>
<dbReference type="PROSITE" id="PS00455">
    <property type="entry name" value="AMP_BINDING"/>
    <property type="match status" value="1"/>
</dbReference>
<evidence type="ECO:0000256" key="3">
    <source>
        <dbReference type="ARBA" id="ARBA00006432"/>
    </source>
</evidence>
<keyword evidence="6" id="KW-0067">ATP-binding</keyword>
<keyword evidence="8" id="KW-0560">Oxidoreductase</keyword>
<evidence type="ECO:0000256" key="2">
    <source>
        <dbReference type="ARBA" id="ARBA00004275"/>
    </source>
</evidence>
<keyword evidence="14" id="KW-1133">Transmembrane helix</keyword>
<dbReference type="SUPFAM" id="SSF56801">
    <property type="entry name" value="Acetyl-CoA synthetase-like"/>
    <property type="match status" value="1"/>
</dbReference>
<keyword evidence="11" id="KW-0455">Luminescence</keyword>
<dbReference type="GeneID" id="106751863"/>
<accession>A0A6P3YF99</accession>
<dbReference type="Gene3D" id="3.30.300.30">
    <property type="match status" value="1"/>
</dbReference>
<dbReference type="AlphaFoldDB" id="A0A6P3YF99"/>
<dbReference type="GO" id="GO:0004497">
    <property type="term" value="F:monooxygenase activity"/>
    <property type="evidence" value="ECO:0007669"/>
    <property type="project" value="UniProtKB-KW"/>
</dbReference>
<dbReference type="Proteomes" id="UP000515204">
    <property type="component" value="Unplaced"/>
</dbReference>
<evidence type="ECO:0000256" key="11">
    <source>
        <dbReference type="ARBA" id="ARBA00023223"/>
    </source>
</evidence>
<dbReference type="PANTHER" id="PTHR24096:SF423">
    <property type="entry name" value="GM05240P"/>
    <property type="match status" value="1"/>
</dbReference>
<reference evidence="18" key="1">
    <citation type="submission" date="2025-08" db="UniProtKB">
        <authorList>
            <consortium name="RefSeq"/>
        </authorList>
    </citation>
    <scope>IDENTIFICATION</scope>
</reference>
<comment type="catalytic activity">
    <reaction evidence="13">
        <text>firefly D-luciferin + ATP + O2 = firefly oxyluciferin + hnu + AMP + CO2 + diphosphate</text>
        <dbReference type="Rhea" id="RHEA:10732"/>
        <dbReference type="ChEBI" id="CHEBI:15379"/>
        <dbReference type="ChEBI" id="CHEBI:16526"/>
        <dbReference type="ChEBI" id="CHEBI:16792"/>
        <dbReference type="ChEBI" id="CHEBI:30212"/>
        <dbReference type="ChEBI" id="CHEBI:30616"/>
        <dbReference type="ChEBI" id="CHEBI:33019"/>
        <dbReference type="ChEBI" id="CHEBI:58038"/>
        <dbReference type="ChEBI" id="CHEBI:456215"/>
        <dbReference type="EC" id="1.13.12.7"/>
    </reaction>
</comment>
<feature type="domain" description="AMP-dependent synthetase/ligase" evidence="15">
    <location>
        <begin position="30"/>
        <end position="397"/>
    </location>
</feature>
<evidence type="ECO:0000256" key="8">
    <source>
        <dbReference type="ARBA" id="ARBA00023002"/>
    </source>
</evidence>
<dbReference type="Pfam" id="PF00501">
    <property type="entry name" value="AMP-binding"/>
    <property type="match status" value="1"/>
</dbReference>
<proteinExistence type="inferred from homology"/>
<evidence type="ECO:0000256" key="4">
    <source>
        <dbReference type="ARBA" id="ARBA00012532"/>
    </source>
</evidence>
<evidence type="ECO:0000313" key="17">
    <source>
        <dbReference type="Proteomes" id="UP000515204"/>
    </source>
</evidence>
<dbReference type="InterPro" id="IPR025110">
    <property type="entry name" value="AMP-bd_C"/>
</dbReference>
<evidence type="ECO:0000256" key="12">
    <source>
        <dbReference type="ARBA" id="ARBA00023262"/>
    </source>
</evidence>
<evidence type="ECO:0000259" key="16">
    <source>
        <dbReference type="Pfam" id="PF13193"/>
    </source>
</evidence>
<comment type="cofactor">
    <cofactor evidence="1">
        <name>Mg(2+)</name>
        <dbReference type="ChEBI" id="CHEBI:18420"/>
    </cofactor>
</comment>
<comment type="similarity">
    <text evidence="3">Belongs to the ATP-dependent AMP-binding enzyme family.</text>
</comment>
<evidence type="ECO:0000256" key="7">
    <source>
        <dbReference type="ARBA" id="ARBA00022842"/>
    </source>
</evidence>
<organism evidence="17 18">
    <name type="scientific">Dinoponera quadriceps</name>
    <name type="common">South American ant</name>
    <dbReference type="NCBI Taxonomy" id="609295"/>
    <lineage>
        <taxon>Eukaryota</taxon>
        <taxon>Metazoa</taxon>
        <taxon>Ecdysozoa</taxon>
        <taxon>Arthropoda</taxon>
        <taxon>Hexapoda</taxon>
        <taxon>Insecta</taxon>
        <taxon>Pterygota</taxon>
        <taxon>Neoptera</taxon>
        <taxon>Endopterygota</taxon>
        <taxon>Hymenoptera</taxon>
        <taxon>Apocrita</taxon>
        <taxon>Aculeata</taxon>
        <taxon>Formicoidea</taxon>
        <taxon>Formicidae</taxon>
        <taxon>Ponerinae</taxon>
        <taxon>Ponerini</taxon>
        <taxon>Dinoponera</taxon>
    </lineage>
</organism>
<dbReference type="GO" id="GO:0005524">
    <property type="term" value="F:ATP binding"/>
    <property type="evidence" value="ECO:0007669"/>
    <property type="project" value="UniProtKB-KW"/>
</dbReference>
<dbReference type="InterPro" id="IPR020845">
    <property type="entry name" value="AMP-binding_CS"/>
</dbReference>
<keyword evidence="14" id="KW-0812">Transmembrane</keyword>
<evidence type="ECO:0000259" key="15">
    <source>
        <dbReference type="Pfam" id="PF00501"/>
    </source>
</evidence>
<dbReference type="Gene3D" id="2.30.38.10">
    <property type="entry name" value="Luciferase, Domain 3"/>
    <property type="match status" value="1"/>
</dbReference>
<dbReference type="PANTHER" id="PTHR24096">
    <property type="entry name" value="LONG-CHAIN-FATTY-ACID--COA LIGASE"/>
    <property type="match status" value="1"/>
</dbReference>
<evidence type="ECO:0000256" key="10">
    <source>
        <dbReference type="ARBA" id="ARBA00023140"/>
    </source>
</evidence>
<dbReference type="OrthoDB" id="10253869at2759"/>
<protein>
    <recommendedName>
        <fullName evidence="5">Luciferin 4-monooxygenase</fullName>
        <ecNumber evidence="4">1.13.12.7</ecNumber>
    </recommendedName>
</protein>